<accession>A0A8T2QVE6</accession>
<evidence type="ECO:0000259" key="15">
    <source>
        <dbReference type="PROSITE" id="PS50873"/>
    </source>
</evidence>
<keyword evidence="14" id="KW-0964">Secreted</keyword>
<evidence type="ECO:0000256" key="11">
    <source>
        <dbReference type="PIRSR" id="PIRSR600823-3"/>
    </source>
</evidence>
<reference evidence="16" key="1">
    <citation type="submission" date="2021-08" db="EMBL/GenBank/DDBJ databases">
        <title>WGS assembly of Ceratopteris richardii.</title>
        <authorList>
            <person name="Marchant D.B."/>
            <person name="Chen G."/>
            <person name="Jenkins J."/>
            <person name="Shu S."/>
            <person name="Leebens-Mack J."/>
            <person name="Grimwood J."/>
            <person name="Schmutz J."/>
            <person name="Soltis P."/>
            <person name="Soltis D."/>
            <person name="Chen Z.-H."/>
        </authorList>
    </citation>
    <scope>NUCLEOTIDE SEQUENCE</scope>
    <source>
        <strain evidence="16">Whitten #5841</strain>
        <tissue evidence="16">Leaf</tissue>
    </source>
</reference>
<dbReference type="InterPro" id="IPR033905">
    <property type="entry name" value="Secretory_peroxidase"/>
</dbReference>
<feature type="domain" description="Plant heme peroxidase family profile" evidence="15">
    <location>
        <begin position="54"/>
        <end position="355"/>
    </location>
</feature>
<dbReference type="EC" id="1.11.1.7" evidence="14"/>
<organism evidence="16 17">
    <name type="scientific">Ceratopteris richardii</name>
    <name type="common">Triangle waterfern</name>
    <dbReference type="NCBI Taxonomy" id="49495"/>
    <lineage>
        <taxon>Eukaryota</taxon>
        <taxon>Viridiplantae</taxon>
        <taxon>Streptophyta</taxon>
        <taxon>Embryophyta</taxon>
        <taxon>Tracheophyta</taxon>
        <taxon>Polypodiopsida</taxon>
        <taxon>Polypodiidae</taxon>
        <taxon>Polypodiales</taxon>
        <taxon>Pteridineae</taxon>
        <taxon>Pteridaceae</taxon>
        <taxon>Parkerioideae</taxon>
        <taxon>Ceratopteris</taxon>
    </lineage>
</organism>
<comment type="function">
    <text evidence="14">Removal of H(2)O(2), oxidation of toxic reductants, biosynthesis and degradation of lignin, suberization, auxin catabolism, response to environmental stresses such as wounding, pathogen attack and oxidative stress.</text>
</comment>
<feature type="binding site" evidence="11">
    <location>
        <position position="283"/>
    </location>
    <ligand>
        <name>Ca(2+)</name>
        <dbReference type="ChEBI" id="CHEBI:29108"/>
        <label>2</label>
    </ligand>
</feature>
<feature type="binding site" evidence="11">
    <location>
        <position position="103"/>
    </location>
    <ligand>
        <name>Ca(2+)</name>
        <dbReference type="ChEBI" id="CHEBI:29108"/>
        <label>1</label>
    </ligand>
</feature>
<keyword evidence="3 14" id="KW-0575">Peroxidase</keyword>
<dbReference type="PROSITE" id="PS00435">
    <property type="entry name" value="PEROXIDASE_1"/>
    <property type="match status" value="1"/>
</dbReference>
<dbReference type="EMBL" id="CM035437">
    <property type="protein sequence ID" value="KAH7287303.1"/>
    <property type="molecule type" value="Genomic_DNA"/>
</dbReference>
<feature type="disulfide bond" evidence="13">
    <location>
        <begin position="97"/>
        <end position="102"/>
    </location>
</feature>
<dbReference type="PANTHER" id="PTHR31517:SF17">
    <property type="entry name" value="PEROXIDASE 6"/>
    <property type="match status" value="1"/>
</dbReference>
<dbReference type="Gene3D" id="1.10.420.10">
    <property type="entry name" value="Peroxidase, domain 2"/>
    <property type="match status" value="1"/>
</dbReference>
<evidence type="ECO:0000256" key="3">
    <source>
        <dbReference type="ARBA" id="ARBA00022559"/>
    </source>
</evidence>
<feature type="disulfide bond" evidence="13">
    <location>
        <begin position="228"/>
        <end position="255"/>
    </location>
</feature>
<dbReference type="GO" id="GO:0140825">
    <property type="term" value="F:lactoperoxidase activity"/>
    <property type="evidence" value="ECO:0007669"/>
    <property type="project" value="UniProtKB-EC"/>
</dbReference>
<keyword evidence="7 11" id="KW-0408">Iron</keyword>
<evidence type="ECO:0000256" key="4">
    <source>
        <dbReference type="ARBA" id="ARBA00022617"/>
    </source>
</evidence>
<feature type="binding site" evidence="11">
    <location>
        <position position="117"/>
    </location>
    <ligand>
        <name>Ca(2+)</name>
        <dbReference type="ChEBI" id="CHEBI:29108"/>
        <label>1</label>
    </ligand>
</feature>
<keyword evidence="14" id="KW-0376">Hydrogen peroxide</keyword>
<evidence type="ECO:0000256" key="13">
    <source>
        <dbReference type="PIRSR" id="PIRSR600823-5"/>
    </source>
</evidence>
<evidence type="ECO:0000256" key="6">
    <source>
        <dbReference type="ARBA" id="ARBA00023002"/>
    </source>
</evidence>
<dbReference type="InterPro" id="IPR010255">
    <property type="entry name" value="Haem_peroxidase_sf"/>
</dbReference>
<feature type="active site" description="Proton acceptor" evidence="9">
    <location>
        <position position="95"/>
    </location>
</feature>
<keyword evidence="5 11" id="KW-0479">Metal-binding</keyword>
<comment type="catalytic activity">
    <reaction evidence="1 14">
        <text>2 a phenolic donor + H2O2 = 2 a phenolic radical donor + 2 H2O</text>
        <dbReference type="Rhea" id="RHEA:56136"/>
        <dbReference type="ChEBI" id="CHEBI:15377"/>
        <dbReference type="ChEBI" id="CHEBI:16240"/>
        <dbReference type="ChEBI" id="CHEBI:139520"/>
        <dbReference type="ChEBI" id="CHEBI:139521"/>
        <dbReference type="EC" id="1.11.1.7"/>
    </reaction>
</comment>
<evidence type="ECO:0000313" key="17">
    <source>
        <dbReference type="Proteomes" id="UP000825935"/>
    </source>
</evidence>
<protein>
    <recommendedName>
        <fullName evidence="14">Peroxidase</fullName>
        <ecNumber evidence="14">1.11.1.7</ecNumber>
    </recommendedName>
</protein>
<dbReference type="OrthoDB" id="2113341at2759"/>
<keyword evidence="6 14" id="KW-0560">Oxidoreductase</keyword>
<feature type="binding site" evidence="11">
    <location>
        <position position="105"/>
    </location>
    <ligand>
        <name>Ca(2+)</name>
        <dbReference type="ChEBI" id="CHEBI:29108"/>
        <label>1</label>
    </ligand>
</feature>
<feature type="binding site" evidence="11">
    <location>
        <position position="101"/>
    </location>
    <ligand>
        <name>Ca(2+)</name>
        <dbReference type="ChEBI" id="CHEBI:29108"/>
        <label>1</label>
    </ligand>
</feature>
<comment type="cofactor">
    <cofactor evidence="11 14">
        <name>heme b</name>
        <dbReference type="ChEBI" id="CHEBI:60344"/>
    </cofactor>
    <text evidence="11 14">Binds 1 heme b (iron(II)-protoporphyrin IX) group per subunit.</text>
</comment>
<keyword evidence="17" id="KW-1185">Reference proteome</keyword>
<dbReference type="GO" id="GO:0020037">
    <property type="term" value="F:heme binding"/>
    <property type="evidence" value="ECO:0007669"/>
    <property type="project" value="UniProtKB-UniRule"/>
</dbReference>
<feature type="chain" id="PRO_5035965840" description="Peroxidase" evidence="14">
    <location>
        <begin position="35"/>
        <end position="372"/>
    </location>
</feature>
<gene>
    <name evidence="16" type="ORF">KP509_32G049200</name>
</gene>
<proteinExistence type="inferred from homology"/>
<evidence type="ECO:0000256" key="12">
    <source>
        <dbReference type="PIRSR" id="PIRSR600823-4"/>
    </source>
</evidence>
<keyword evidence="11 14" id="KW-0106">Calcium</keyword>
<dbReference type="GO" id="GO:0006979">
    <property type="term" value="P:response to oxidative stress"/>
    <property type="evidence" value="ECO:0007669"/>
    <property type="project" value="UniProtKB-UniRule"/>
</dbReference>
<comment type="subcellular location">
    <subcellularLocation>
        <location evidence="14">Secreted</location>
    </subcellularLocation>
</comment>
<dbReference type="AlphaFoldDB" id="A0A8T2QVE6"/>
<evidence type="ECO:0000256" key="5">
    <source>
        <dbReference type="ARBA" id="ARBA00022723"/>
    </source>
</evidence>
<evidence type="ECO:0000256" key="14">
    <source>
        <dbReference type="RuleBase" id="RU362060"/>
    </source>
</evidence>
<feature type="disulfide bond" evidence="13">
    <location>
        <begin position="64"/>
        <end position="143"/>
    </location>
</feature>
<dbReference type="CDD" id="cd00693">
    <property type="entry name" value="secretory_peroxidase"/>
    <property type="match status" value="1"/>
</dbReference>
<feature type="binding site" evidence="10">
    <location>
        <position position="191"/>
    </location>
    <ligand>
        <name>substrate</name>
    </ligand>
</feature>
<dbReference type="PROSITE" id="PS50873">
    <property type="entry name" value="PEROXIDASE_4"/>
    <property type="match status" value="1"/>
</dbReference>
<feature type="signal peptide" evidence="14">
    <location>
        <begin position="1"/>
        <end position="34"/>
    </location>
</feature>
<feature type="disulfide bond" evidence="13">
    <location>
        <begin position="149"/>
        <end position="351"/>
    </location>
</feature>
<evidence type="ECO:0000256" key="10">
    <source>
        <dbReference type="PIRSR" id="PIRSR600823-2"/>
    </source>
</evidence>
<dbReference type="InterPro" id="IPR000823">
    <property type="entry name" value="Peroxidase_pln"/>
</dbReference>
<feature type="binding site" evidence="11">
    <location>
        <position position="222"/>
    </location>
    <ligand>
        <name>Ca(2+)</name>
        <dbReference type="ChEBI" id="CHEBI:29108"/>
        <label>2</label>
    </ligand>
</feature>
<feature type="binding site" evidence="11">
    <location>
        <position position="96"/>
    </location>
    <ligand>
        <name>Ca(2+)</name>
        <dbReference type="ChEBI" id="CHEBI:29108"/>
        <label>1</label>
    </ligand>
</feature>
<dbReference type="Proteomes" id="UP000825935">
    <property type="component" value="Chromosome 32"/>
</dbReference>
<dbReference type="InterPro" id="IPR002016">
    <property type="entry name" value="Haem_peroxidase"/>
</dbReference>
<feature type="site" description="Transition state stabilizer" evidence="12">
    <location>
        <position position="91"/>
    </location>
</feature>
<dbReference type="OMA" id="ANMEFAP"/>
<dbReference type="GO" id="GO:0005576">
    <property type="term" value="C:extracellular region"/>
    <property type="evidence" value="ECO:0007669"/>
    <property type="project" value="UniProtKB-SubCell"/>
</dbReference>
<comment type="similarity">
    <text evidence="2">Belongs to the peroxidase family. Ascorbate peroxidase subfamily.</text>
</comment>
<feature type="binding site" description="axial binding residue" evidence="11">
    <location>
        <position position="221"/>
    </location>
    <ligand>
        <name>heme b</name>
        <dbReference type="ChEBI" id="CHEBI:60344"/>
    </ligand>
    <ligandPart>
        <name>Fe</name>
        <dbReference type="ChEBI" id="CHEBI:18248"/>
    </ligandPart>
</feature>
<dbReference type="InterPro" id="IPR019793">
    <property type="entry name" value="Peroxidases_heam-ligand_BS"/>
</dbReference>
<evidence type="ECO:0000256" key="8">
    <source>
        <dbReference type="ARBA" id="ARBA00023157"/>
    </source>
</evidence>
<sequence>MAKPMRSRVYIFSILTINLCIWLALVSLSMQVAAFHSADLSQMSTTVPRYLNPSLKIGFYNETCPQVGKIVEERIAYWTSIDDTTPSPLLRLFFHDCLVYGCDASVLLNSSYNATAEKDADVNFSLGNFFVIDEIKERLEIECPGVVSCADILALVGVYSIKQAGGPLYNIELGRRDGLTSFSYASHVFLPSFNLTVDGLLANFEYFGLDVVDLVALSGAHTIGQGHCKSIQDRIFPKVDSRYSHGYGEELLALCTLNGTMASGTFDDEAQYFLDPVSTHVFDNGYFKSLLDGRGVFTSDVSLVADNRTRPWVELFAADEKAFLRQFGKSLRKMGKIGVLSGEQGQIRKQCWIRNCDSPNFAFNPDHLLPAE</sequence>
<feature type="binding site" evidence="11">
    <location>
        <position position="275"/>
    </location>
    <ligand>
        <name>Ca(2+)</name>
        <dbReference type="ChEBI" id="CHEBI:29108"/>
        <label>2</label>
    </ligand>
</feature>
<dbReference type="PRINTS" id="PR00461">
    <property type="entry name" value="PLPEROXIDASE"/>
</dbReference>
<evidence type="ECO:0000256" key="7">
    <source>
        <dbReference type="ARBA" id="ARBA00023004"/>
    </source>
</evidence>
<comment type="similarity">
    <text evidence="14">Belongs to the peroxidase family. Classical plant (class III) peroxidase subfamily.</text>
</comment>
<evidence type="ECO:0000256" key="9">
    <source>
        <dbReference type="PIRSR" id="PIRSR600823-1"/>
    </source>
</evidence>
<keyword evidence="14" id="KW-0732">Signal</keyword>
<dbReference type="GO" id="GO:0046872">
    <property type="term" value="F:metal ion binding"/>
    <property type="evidence" value="ECO:0007669"/>
    <property type="project" value="UniProtKB-UniRule"/>
</dbReference>
<name>A0A8T2QVE6_CERRI</name>
<keyword evidence="8 13" id="KW-1015">Disulfide bond</keyword>
<comment type="caution">
    <text evidence="16">The sequence shown here is derived from an EMBL/GenBank/DDBJ whole genome shotgun (WGS) entry which is preliminary data.</text>
</comment>
<dbReference type="SUPFAM" id="SSF48113">
    <property type="entry name" value="Heme-dependent peroxidases"/>
    <property type="match status" value="1"/>
</dbReference>
<dbReference type="PANTHER" id="PTHR31517">
    <property type="match status" value="1"/>
</dbReference>
<dbReference type="FunFam" id="1.10.420.10:FF:000001">
    <property type="entry name" value="Peroxidase"/>
    <property type="match status" value="1"/>
</dbReference>
<dbReference type="PRINTS" id="PR00458">
    <property type="entry name" value="PEROXIDASE"/>
</dbReference>
<evidence type="ECO:0000256" key="1">
    <source>
        <dbReference type="ARBA" id="ARBA00000189"/>
    </source>
</evidence>
<evidence type="ECO:0000313" key="16">
    <source>
        <dbReference type="EMBL" id="KAH7287303.1"/>
    </source>
</evidence>
<dbReference type="Gene3D" id="1.10.520.10">
    <property type="match status" value="1"/>
</dbReference>
<comment type="cofactor">
    <cofactor evidence="11 14">
        <name>Ca(2+)</name>
        <dbReference type="ChEBI" id="CHEBI:29108"/>
    </cofactor>
    <text evidence="11 14">Binds 2 calcium ions per subunit.</text>
</comment>
<keyword evidence="4 14" id="KW-0349">Heme</keyword>
<dbReference type="GO" id="GO:0042744">
    <property type="term" value="P:hydrogen peroxide catabolic process"/>
    <property type="evidence" value="ECO:0007669"/>
    <property type="project" value="UniProtKB-KW"/>
</dbReference>
<dbReference type="Pfam" id="PF00141">
    <property type="entry name" value="peroxidase"/>
    <property type="match status" value="1"/>
</dbReference>
<feature type="binding site" evidence="11">
    <location>
        <position position="99"/>
    </location>
    <ligand>
        <name>Ca(2+)</name>
        <dbReference type="ChEBI" id="CHEBI:29108"/>
        <label>1</label>
    </ligand>
</feature>
<evidence type="ECO:0000256" key="2">
    <source>
        <dbReference type="ARBA" id="ARBA00006873"/>
    </source>
</evidence>